<reference evidence="2" key="1">
    <citation type="journal article" date="2014" name="Int. J. Syst. Evol. Microbiol.">
        <title>Complete genome sequence of Corynebacterium casei LMG S-19264T (=DSM 44701T), isolated from a smear-ripened cheese.</title>
        <authorList>
            <consortium name="US DOE Joint Genome Institute (JGI-PGF)"/>
            <person name="Walter F."/>
            <person name="Albersmeier A."/>
            <person name="Kalinowski J."/>
            <person name="Ruckert C."/>
        </authorList>
    </citation>
    <scope>NUCLEOTIDE SEQUENCE</scope>
    <source>
        <strain evidence="2">JCM 4790</strain>
    </source>
</reference>
<evidence type="ECO:0000313" key="2">
    <source>
        <dbReference type="EMBL" id="GGX97111.1"/>
    </source>
</evidence>
<organism evidence="2 3">
    <name type="scientific">Streptomyces minutiscleroticus</name>
    <dbReference type="NCBI Taxonomy" id="68238"/>
    <lineage>
        <taxon>Bacteria</taxon>
        <taxon>Bacillati</taxon>
        <taxon>Actinomycetota</taxon>
        <taxon>Actinomycetes</taxon>
        <taxon>Kitasatosporales</taxon>
        <taxon>Streptomycetaceae</taxon>
        <taxon>Streptomyces</taxon>
    </lineage>
</organism>
<sequence>MPAWGRVRAFHRRRRNTGLVEAVHDRLREQVRKRKAAGRDAEPSAGTTDAQSVKAAASVPTVARGSDGGRRPTAASGTSWSTP</sequence>
<comment type="caution">
    <text evidence="2">The sequence shown here is derived from an EMBL/GenBank/DDBJ whole genome shotgun (WGS) entry which is preliminary data.</text>
</comment>
<evidence type="ECO:0000313" key="3">
    <source>
        <dbReference type="Proteomes" id="UP000619244"/>
    </source>
</evidence>
<protein>
    <recommendedName>
        <fullName evidence="4">Transposase</fullName>
    </recommendedName>
</protein>
<dbReference type="Proteomes" id="UP000619244">
    <property type="component" value="Unassembled WGS sequence"/>
</dbReference>
<proteinExistence type="predicted"/>
<dbReference type="AlphaFoldDB" id="A0A918NV37"/>
<evidence type="ECO:0008006" key="4">
    <source>
        <dbReference type="Google" id="ProtNLM"/>
    </source>
</evidence>
<keyword evidence="3" id="KW-1185">Reference proteome</keyword>
<name>A0A918NV37_9ACTN</name>
<dbReference type="EMBL" id="BMVU01000037">
    <property type="protein sequence ID" value="GGX97111.1"/>
    <property type="molecule type" value="Genomic_DNA"/>
</dbReference>
<accession>A0A918NV37</accession>
<feature type="region of interest" description="Disordered" evidence="1">
    <location>
        <begin position="30"/>
        <end position="83"/>
    </location>
</feature>
<evidence type="ECO:0000256" key="1">
    <source>
        <dbReference type="SAM" id="MobiDB-lite"/>
    </source>
</evidence>
<gene>
    <name evidence="2" type="ORF">GCM10010358_58660</name>
</gene>
<reference evidence="2" key="2">
    <citation type="submission" date="2020-09" db="EMBL/GenBank/DDBJ databases">
        <authorList>
            <person name="Sun Q."/>
            <person name="Ohkuma M."/>
        </authorList>
    </citation>
    <scope>NUCLEOTIDE SEQUENCE</scope>
    <source>
        <strain evidence="2">JCM 4790</strain>
    </source>
</reference>